<evidence type="ECO:0000256" key="6">
    <source>
        <dbReference type="ARBA" id="ARBA00023136"/>
    </source>
</evidence>
<dbReference type="SMART" id="SM00388">
    <property type="entry name" value="HisKA"/>
    <property type="match status" value="1"/>
</dbReference>
<dbReference type="PROSITE" id="PS50112">
    <property type="entry name" value="PAS"/>
    <property type="match status" value="1"/>
</dbReference>
<dbReference type="PANTHER" id="PTHR42878:SF15">
    <property type="entry name" value="BACTERIOPHYTOCHROME"/>
    <property type="match status" value="1"/>
</dbReference>
<dbReference type="GO" id="GO:0000156">
    <property type="term" value="F:phosphorelay response regulator activity"/>
    <property type="evidence" value="ECO:0007669"/>
    <property type="project" value="TreeGrafter"/>
</dbReference>
<dbReference type="InterPro" id="IPR004358">
    <property type="entry name" value="Sig_transdc_His_kin-like_C"/>
</dbReference>
<evidence type="ECO:0000256" key="4">
    <source>
        <dbReference type="ARBA" id="ARBA00022679"/>
    </source>
</evidence>
<dbReference type="SUPFAM" id="SSF47384">
    <property type="entry name" value="Homodimeric domain of signal transducing histidine kinase"/>
    <property type="match status" value="1"/>
</dbReference>
<dbReference type="GO" id="GO:0007234">
    <property type="term" value="P:osmosensory signaling via phosphorelay pathway"/>
    <property type="evidence" value="ECO:0007669"/>
    <property type="project" value="TreeGrafter"/>
</dbReference>
<dbReference type="SMART" id="SM00065">
    <property type="entry name" value="GAF"/>
    <property type="match status" value="4"/>
</dbReference>
<dbReference type="PRINTS" id="PR00344">
    <property type="entry name" value="BCTRLSENSOR"/>
</dbReference>
<evidence type="ECO:0000259" key="7">
    <source>
        <dbReference type="PROSITE" id="PS50109"/>
    </source>
</evidence>
<dbReference type="PANTHER" id="PTHR42878">
    <property type="entry name" value="TWO-COMPONENT HISTIDINE KINASE"/>
    <property type="match status" value="1"/>
</dbReference>
<dbReference type="Proteomes" id="UP000197208">
    <property type="component" value="Unassembled WGS sequence"/>
</dbReference>
<dbReference type="InterPro" id="IPR036097">
    <property type="entry name" value="HisK_dim/P_sf"/>
</dbReference>
<proteinExistence type="predicted"/>
<keyword evidence="10" id="KW-1185">Reference proteome</keyword>
<dbReference type="AlphaFoldDB" id="A0A246BML8"/>
<gene>
    <name evidence="9" type="ORF">CBQ26_07790</name>
</gene>
<keyword evidence="5 9" id="KW-0418">Kinase</keyword>
<organism evidence="9 10">
    <name type="scientific">Deinococcus indicus</name>
    <dbReference type="NCBI Taxonomy" id="223556"/>
    <lineage>
        <taxon>Bacteria</taxon>
        <taxon>Thermotogati</taxon>
        <taxon>Deinococcota</taxon>
        <taxon>Deinococci</taxon>
        <taxon>Deinococcales</taxon>
        <taxon>Deinococcaceae</taxon>
        <taxon>Deinococcus</taxon>
    </lineage>
</organism>
<dbReference type="InterPro" id="IPR035965">
    <property type="entry name" value="PAS-like_dom_sf"/>
</dbReference>
<dbReference type="SUPFAM" id="SSF55874">
    <property type="entry name" value="ATPase domain of HSP90 chaperone/DNA topoisomerase II/histidine kinase"/>
    <property type="match status" value="1"/>
</dbReference>
<name>A0A246BML8_9DEIO</name>
<comment type="caution">
    <text evidence="9">The sequence shown here is derived from an EMBL/GenBank/DDBJ whole genome shotgun (WGS) entry which is preliminary data.</text>
</comment>
<dbReference type="InterPro" id="IPR000014">
    <property type="entry name" value="PAS"/>
</dbReference>
<dbReference type="InterPro" id="IPR003018">
    <property type="entry name" value="GAF"/>
</dbReference>
<dbReference type="SUPFAM" id="SSF55781">
    <property type="entry name" value="GAF domain-like"/>
    <property type="match status" value="4"/>
</dbReference>
<dbReference type="SMART" id="SM00387">
    <property type="entry name" value="HATPase_c"/>
    <property type="match status" value="1"/>
</dbReference>
<dbReference type="EMBL" id="NHMK01000010">
    <property type="protein sequence ID" value="OWL96884.1"/>
    <property type="molecule type" value="Genomic_DNA"/>
</dbReference>
<dbReference type="EC" id="2.7.13.3" evidence="2"/>
<evidence type="ECO:0000313" key="10">
    <source>
        <dbReference type="Proteomes" id="UP000197208"/>
    </source>
</evidence>
<dbReference type="Pfam" id="PF00512">
    <property type="entry name" value="HisKA"/>
    <property type="match status" value="1"/>
</dbReference>
<dbReference type="CDD" id="cd00130">
    <property type="entry name" value="PAS"/>
    <property type="match status" value="1"/>
</dbReference>
<dbReference type="Gene3D" id="3.30.450.40">
    <property type="match status" value="4"/>
</dbReference>
<feature type="domain" description="PAS" evidence="8">
    <location>
        <begin position="9"/>
        <end position="62"/>
    </location>
</feature>
<dbReference type="Pfam" id="PF02518">
    <property type="entry name" value="HATPase_c"/>
    <property type="match status" value="1"/>
</dbReference>
<dbReference type="Gene3D" id="3.30.450.20">
    <property type="entry name" value="PAS domain"/>
    <property type="match status" value="1"/>
</dbReference>
<keyword evidence="6" id="KW-0472">Membrane</keyword>
<dbReference type="SUPFAM" id="SSF55785">
    <property type="entry name" value="PYP-like sensor domain (PAS domain)"/>
    <property type="match status" value="1"/>
</dbReference>
<dbReference type="InterPro" id="IPR005467">
    <property type="entry name" value="His_kinase_dom"/>
</dbReference>
<dbReference type="OrthoDB" id="5524356at2"/>
<keyword evidence="3" id="KW-0597">Phosphoprotein</keyword>
<dbReference type="GO" id="GO:0016020">
    <property type="term" value="C:membrane"/>
    <property type="evidence" value="ECO:0007669"/>
    <property type="project" value="UniProtKB-SubCell"/>
</dbReference>
<evidence type="ECO:0000259" key="8">
    <source>
        <dbReference type="PROSITE" id="PS50112"/>
    </source>
</evidence>
<keyword evidence="4" id="KW-0808">Transferase</keyword>
<dbReference type="Gene3D" id="1.10.287.130">
    <property type="match status" value="1"/>
</dbReference>
<reference evidence="9 10" key="1">
    <citation type="submission" date="2017-05" db="EMBL/GenBank/DDBJ databases">
        <title>De novo genome assembly of Deniococcus indicus strain DR1.</title>
        <authorList>
            <person name="Chauhan D."/>
            <person name="Yennamalli R.M."/>
            <person name="Priyadarshini R."/>
        </authorList>
    </citation>
    <scope>NUCLEOTIDE SEQUENCE [LARGE SCALE GENOMIC DNA]</scope>
    <source>
        <strain evidence="9 10">DR1</strain>
    </source>
</reference>
<dbReference type="InterPro" id="IPR029016">
    <property type="entry name" value="GAF-like_dom_sf"/>
</dbReference>
<comment type="catalytic activity">
    <reaction evidence="1">
        <text>ATP + protein L-histidine = ADP + protein N-phospho-L-histidine.</text>
        <dbReference type="EC" id="2.7.13.3"/>
    </reaction>
</comment>
<dbReference type="SMART" id="SM00091">
    <property type="entry name" value="PAS"/>
    <property type="match status" value="1"/>
</dbReference>
<dbReference type="RefSeq" id="WP_088248081.1">
    <property type="nucleotide sequence ID" value="NZ_NHMK01000010.1"/>
</dbReference>
<dbReference type="Pfam" id="PF01590">
    <property type="entry name" value="GAF"/>
    <property type="match status" value="1"/>
</dbReference>
<evidence type="ECO:0000256" key="3">
    <source>
        <dbReference type="ARBA" id="ARBA00022553"/>
    </source>
</evidence>
<accession>A0A246BML8</accession>
<dbReference type="InterPro" id="IPR003661">
    <property type="entry name" value="HisK_dim/P_dom"/>
</dbReference>
<dbReference type="Pfam" id="PF13185">
    <property type="entry name" value="GAF_2"/>
    <property type="match status" value="3"/>
</dbReference>
<feature type="domain" description="Histidine kinase" evidence="7">
    <location>
        <begin position="822"/>
        <end position="1036"/>
    </location>
</feature>
<dbReference type="Gene3D" id="3.30.565.10">
    <property type="entry name" value="Histidine kinase-like ATPase, C-terminal domain"/>
    <property type="match status" value="1"/>
</dbReference>
<evidence type="ECO:0000256" key="5">
    <source>
        <dbReference type="ARBA" id="ARBA00022777"/>
    </source>
</evidence>
<dbReference type="InterPro" id="IPR036890">
    <property type="entry name" value="HATPase_C_sf"/>
</dbReference>
<protein>
    <recommendedName>
        <fullName evidence="2">histidine kinase</fullName>
        <ecNumber evidence="2">2.7.13.3</ecNumber>
    </recommendedName>
</protein>
<dbReference type="InterPro" id="IPR050351">
    <property type="entry name" value="BphY/WalK/GraS-like"/>
</dbReference>
<dbReference type="GO" id="GO:0000155">
    <property type="term" value="F:phosphorelay sensor kinase activity"/>
    <property type="evidence" value="ECO:0007669"/>
    <property type="project" value="InterPro"/>
</dbReference>
<sequence length="1037" mass="112402">MTRPDPLPLPPALASLLLASEDVTFVLNADGEFEYLNGAAAALLHLEVHEALGRPLEREFPHLLSGHWYTESRHVRATGRPGAYDAFSPAVGGWVRVSLTPHGDSLAAHLRDVSSIKRKETLQQITADLVTADSVPAVLSATLTGAAPVTAATGGAALQLTPGGDALTHVDLNRPDGPVRVPAGDLPEPIPLGGDHPAAEAVRSGQAVFAPGGPHGRVAALPLSVDGRPWGALLLTFGAARPFLPAERQFLLTLSQQCAQALTQLEARRHLQEQAENLATLNRVGQTLAAELDLRKLVQGVTDAGVTLTGAQFGAFFYNLTDRDPDGYRLHVLSGAPREAFANFPMPRMTGVFGPTFAGRGVVRAGDITRDGRYGQLGGMPPGHLPVRSYLAVPVTSRSGDVLGALLFGHPDPDVFTDRSEQLAAGLAAQTASALDNARLYQQLQDSHALLETRVEARTRELAEQTVALEAFARFTEAAGTSTDVRTLARQALTVFRSFFAQCSAAYYERSGDHWYAQVWTEDIAPHVVQSITAGVPADAPAFLEAARTHAPVFVDGWEAGEQRVAATDDYGTVALYPMLVAGEVVGLLAVGLLDTREWTEQDRAVVRAAGRSMNLSLERAEVASQLQTQRDALHARTQALEAFAELTRDLTLEADPHALIRRAQEIILSLLPDGYALYWEREGDRLLVRTQVGQVGNDALQRQLDAGLPYPTTLTVRRPFESGQPLYQDEYDRGHDGLQGSVEHISTTASLPVQVDGTVQGVIVVGLFGQRRWNDTDRALLDTVTRSLSLALEGAQKARTLQERTQELERSNAELERFAFAASHDLQEPLRTITSFTELIDRRYGPQLDPQGQRYLGIVTQGARRMKGLIDDLLVFSRLNAVREPLQPLNLSGPLQDALAQLQAAVDGAGAQVTWDALPDVMGIGGELTQLLQNLIGNAVKFRRPDAAPRVHLSATRRGEWWEVRVQDNGIGFEAQYAERVFQLFQRLHLRDQYDGTGMGLAIVRKITEHHGGRIWAESTPGQGSAFTFTLPALPA</sequence>
<dbReference type="CDD" id="cd00082">
    <property type="entry name" value="HisKA"/>
    <property type="match status" value="1"/>
</dbReference>
<dbReference type="FunFam" id="3.30.565.10:FF:000006">
    <property type="entry name" value="Sensor histidine kinase WalK"/>
    <property type="match status" value="1"/>
</dbReference>
<dbReference type="InterPro" id="IPR003594">
    <property type="entry name" value="HATPase_dom"/>
</dbReference>
<dbReference type="PROSITE" id="PS50109">
    <property type="entry name" value="HIS_KIN"/>
    <property type="match status" value="1"/>
</dbReference>
<evidence type="ECO:0000313" key="9">
    <source>
        <dbReference type="EMBL" id="OWL96884.1"/>
    </source>
</evidence>
<dbReference type="GO" id="GO:0030295">
    <property type="term" value="F:protein kinase activator activity"/>
    <property type="evidence" value="ECO:0007669"/>
    <property type="project" value="TreeGrafter"/>
</dbReference>
<evidence type="ECO:0000256" key="2">
    <source>
        <dbReference type="ARBA" id="ARBA00012438"/>
    </source>
</evidence>
<evidence type="ECO:0000256" key="1">
    <source>
        <dbReference type="ARBA" id="ARBA00000085"/>
    </source>
</evidence>